<name>A0A5C3E9E8_9BASI</name>
<feature type="signal peptide" evidence="1">
    <location>
        <begin position="1"/>
        <end position="24"/>
    </location>
</feature>
<dbReference type="AlphaFoldDB" id="A0A5C3E9E8"/>
<organism evidence="2 3">
    <name type="scientific">Ustilago trichophora</name>
    <dbReference type="NCBI Taxonomy" id="86804"/>
    <lineage>
        <taxon>Eukaryota</taxon>
        <taxon>Fungi</taxon>
        <taxon>Dikarya</taxon>
        <taxon>Basidiomycota</taxon>
        <taxon>Ustilaginomycotina</taxon>
        <taxon>Ustilaginomycetes</taxon>
        <taxon>Ustilaginales</taxon>
        <taxon>Ustilaginaceae</taxon>
        <taxon>Ustilago</taxon>
    </lineage>
</organism>
<keyword evidence="1" id="KW-0732">Signal</keyword>
<accession>A0A5C3E9E8</accession>
<gene>
    <name evidence="2" type="ORF">UTRI_10430</name>
</gene>
<evidence type="ECO:0000313" key="2">
    <source>
        <dbReference type="EMBL" id="SPO27313.1"/>
    </source>
</evidence>
<protein>
    <submittedName>
        <fullName evidence="2">Uncharacterized protein</fullName>
    </submittedName>
</protein>
<reference evidence="2 3" key="1">
    <citation type="submission" date="2018-03" db="EMBL/GenBank/DDBJ databases">
        <authorList>
            <person name="Guldener U."/>
        </authorList>
    </citation>
    <scope>NUCLEOTIDE SEQUENCE [LARGE SCALE GENOMIC DNA]</scope>
    <source>
        <strain evidence="2 3">NBRC100155</strain>
    </source>
</reference>
<dbReference type="Proteomes" id="UP000324022">
    <property type="component" value="Unassembled WGS sequence"/>
</dbReference>
<proteinExistence type="predicted"/>
<feature type="chain" id="PRO_5022666536" evidence="1">
    <location>
        <begin position="25"/>
        <end position="184"/>
    </location>
</feature>
<evidence type="ECO:0000313" key="3">
    <source>
        <dbReference type="Proteomes" id="UP000324022"/>
    </source>
</evidence>
<evidence type="ECO:0000256" key="1">
    <source>
        <dbReference type="SAM" id="SignalP"/>
    </source>
</evidence>
<sequence>MVIIAQRLFCSVLGAFMLAALVLAAYRTPDLDPDEAEMVNKAQGIFRDAHEMVGLRYEPHSPEFSSFNSVDRLPQRLHWMAEQNHGTTKNIIYLEEAVPVWDIGRRNVYYATRVRSDDKLAEEMGLRIANLQPHKEAFAIWKNTGTHAKLLAINTHPFHPNVHYPLRTLASIIPYEQFRGLHFI</sequence>
<dbReference type="EMBL" id="OOIN01000017">
    <property type="protein sequence ID" value="SPO27313.1"/>
    <property type="molecule type" value="Genomic_DNA"/>
</dbReference>
<keyword evidence="3" id="KW-1185">Reference proteome</keyword>